<dbReference type="EMBL" id="PVNO01000003">
    <property type="protein sequence ID" value="PRO70454.1"/>
    <property type="molecule type" value="Genomic_DNA"/>
</dbReference>
<organism evidence="2 3">
    <name type="scientific">Alteromonas gracilis</name>
    <dbReference type="NCBI Taxonomy" id="1479524"/>
    <lineage>
        <taxon>Bacteria</taxon>
        <taxon>Pseudomonadati</taxon>
        <taxon>Pseudomonadota</taxon>
        <taxon>Gammaproteobacteria</taxon>
        <taxon>Alteromonadales</taxon>
        <taxon>Alteromonadaceae</taxon>
        <taxon>Alteromonas/Salinimonas group</taxon>
        <taxon>Alteromonas</taxon>
    </lineage>
</organism>
<dbReference type="Pfam" id="PF03993">
    <property type="entry name" value="DUF349"/>
    <property type="match status" value="2"/>
</dbReference>
<accession>A0ABX5CSA0</accession>
<keyword evidence="3" id="KW-1185">Reference proteome</keyword>
<sequence length="978" mass="110819">MIFSRIFTPSHQSPKPEKRMQAIENLSPDKAQEKTILHELAFNDEDPNVSLSALEKLNSFVLWLKMSQIAKQSRVKKVAELKVNAALLNEGDLSLSCEEKLSFLKETASPEFVIQLLPKMLEKDAALLRDDTLANALIEKVNKPSFTHYVFLEGASASLQTQLINGYSTISDLQKLAKKVSDDDLLSKINTRIDAIKEAQQRPVELKKQLTLTLSKYQALLDKSDVEVVEQKRREFDSELSGLFAQINLLTQEEHTEYKEKRERISEQVDRYLSRIRPGWEEKQLATQLANTQALCEQQLAHAIEQVSWLYDNRLCEATLADVATVNESVRAVEATLEQLARLGNEKSSEKRLKEITKAVNELNDKLERFSMQQHYGQKLLIKLQMLEDIATKITTLSAVKVQSGQTDANPAEPSAQVDETSHEKVTLDTLQAAFTEVREDYKKLSSEIDAIPKVLSERYKALINRVSAKERAQKTKQNEQIKNVRRQISVIDNLIGQGKFRVAISKFQKLENNYNEMPDSAKEQVEKRFEKTAEEVSRLEGWQSYLAAPRKPALVEEALTLASTEADDIKARSEAIKYLRKQWLSLTTTTNSSTTNSSTTNSSDDDLQKQFDDALEKAFEPCREHYSKLDEQRQQALEKRVAIIASVKSIDPSLPEAELVKIFDRAAKQWHAAGQVERDNYEQLKREWKAVSAPIQTKIQAWQNDNQAQKRDLVLQAQQLANHDDVAVAADEAQSLQNRWKQVGNAGKREESKLWSEFKAANDLVFERLKAERKLLNNVVNEKVDSLLSNIENIDTSSDDATFNESMARVREQLAELPKSQRSKVERKLNVVESKREAQAERAQAQAKRDKAQALTSLLKLSVGEGTEDKEMLIERLGKRWSGLFSQSDGCTRSQHDRRWLTVALEVASNMPSPDADTSIRSSVQLQMMTAKLEQGEAATASEILADWLSYDVLEVKDNALTQRVIAVVDAHPEVVY</sequence>
<name>A0ABX5CSA0_9ALTE</name>
<protein>
    <submittedName>
        <fullName evidence="2">DUF349 domain-containing protein</fullName>
    </submittedName>
</protein>
<evidence type="ECO:0000256" key="1">
    <source>
        <dbReference type="SAM" id="Coils"/>
    </source>
</evidence>
<dbReference type="InterPro" id="IPR007139">
    <property type="entry name" value="DUF349"/>
</dbReference>
<reference evidence="3" key="1">
    <citation type="journal article" date="2020" name="Int. J. Syst. Evol. Microbiol.">
        <title>Alteromonas alba sp. nov., a marine bacterium isolated from the seawater of the West Pacific Ocean.</title>
        <authorList>
            <person name="Sun C."/>
            <person name="Wu Y.-H."/>
            <person name="Xamxidin M."/>
            <person name="Cheng H."/>
            <person name="Xu X.-W."/>
        </authorList>
    </citation>
    <scope>NUCLEOTIDE SEQUENCE [LARGE SCALE GENOMIC DNA]</scope>
    <source>
        <strain evidence="3">9a2</strain>
    </source>
</reference>
<proteinExistence type="predicted"/>
<dbReference type="Proteomes" id="UP000239539">
    <property type="component" value="Unassembled WGS sequence"/>
</dbReference>
<evidence type="ECO:0000313" key="2">
    <source>
        <dbReference type="EMBL" id="PRO70454.1"/>
    </source>
</evidence>
<keyword evidence="1" id="KW-0175">Coiled coil</keyword>
<feature type="coiled-coil region" evidence="1">
    <location>
        <begin position="428"/>
        <end position="488"/>
    </location>
</feature>
<feature type="coiled-coil region" evidence="1">
    <location>
        <begin position="346"/>
        <end position="373"/>
    </location>
</feature>
<gene>
    <name evidence="2" type="ORF">C6Y39_02310</name>
</gene>
<comment type="caution">
    <text evidence="2">The sequence shown here is derived from an EMBL/GenBank/DDBJ whole genome shotgun (WGS) entry which is preliminary data.</text>
</comment>
<evidence type="ECO:0000313" key="3">
    <source>
        <dbReference type="Proteomes" id="UP000239539"/>
    </source>
</evidence>